<sequence>MSLRRAPTFNMLEPSTSTAPPLRIQENLRLFESFCSPSPVTLWQICSPKLKKLPLKHKYHSELQALRGISFSSLLMKYKIVLDDLAAISCTTFEELCRNLKFFAYYRADPYFESNNRGAKDLFRHICNCICYSNNAWIADLNKNNILEPASMEILKSKRRGETERRFYEFERKYFEEQKKKKKLVYQCLKVLRLLTKPPVWSPLLLL</sequence>
<reference evidence="2" key="1">
    <citation type="submission" date="2016-11" db="UniProtKB">
        <authorList>
            <consortium name="WormBaseParasite"/>
        </authorList>
    </citation>
    <scope>IDENTIFICATION</scope>
</reference>
<name>A0A1I7T3W2_9PELO</name>
<dbReference type="eggNOG" id="ENOG502TK2G">
    <property type="taxonomic scope" value="Eukaryota"/>
</dbReference>
<dbReference type="Proteomes" id="UP000095282">
    <property type="component" value="Unplaced"/>
</dbReference>
<keyword evidence="1" id="KW-1185">Reference proteome</keyword>
<evidence type="ECO:0000313" key="2">
    <source>
        <dbReference type="WBParaSite" id="Csp11.Scaffold494.g2168.t1"/>
    </source>
</evidence>
<dbReference type="AlphaFoldDB" id="A0A1I7T3W2"/>
<accession>A0A1I7T3W2</accession>
<organism evidence="1 2">
    <name type="scientific">Caenorhabditis tropicalis</name>
    <dbReference type="NCBI Taxonomy" id="1561998"/>
    <lineage>
        <taxon>Eukaryota</taxon>
        <taxon>Metazoa</taxon>
        <taxon>Ecdysozoa</taxon>
        <taxon>Nematoda</taxon>
        <taxon>Chromadorea</taxon>
        <taxon>Rhabditida</taxon>
        <taxon>Rhabditina</taxon>
        <taxon>Rhabditomorpha</taxon>
        <taxon>Rhabditoidea</taxon>
        <taxon>Rhabditidae</taxon>
        <taxon>Peloderinae</taxon>
        <taxon>Caenorhabditis</taxon>
    </lineage>
</organism>
<evidence type="ECO:0000313" key="1">
    <source>
        <dbReference type="Proteomes" id="UP000095282"/>
    </source>
</evidence>
<dbReference type="WBParaSite" id="Csp11.Scaffold494.g2168.t1">
    <property type="protein sequence ID" value="Csp11.Scaffold494.g2168.t1"/>
    <property type="gene ID" value="Csp11.Scaffold494.g2168"/>
</dbReference>
<protein>
    <submittedName>
        <fullName evidence="2">Ras-GEF domain-containing protein</fullName>
    </submittedName>
</protein>
<proteinExistence type="predicted"/>